<proteinExistence type="predicted"/>
<evidence type="ECO:0000313" key="1">
    <source>
        <dbReference type="EMBL" id="RKS76501.1"/>
    </source>
</evidence>
<dbReference type="OrthoDB" id="3483579at2"/>
<protein>
    <submittedName>
        <fullName evidence="1">Uncharacterized protein</fullName>
    </submittedName>
</protein>
<accession>A0A495QSW4</accession>
<gene>
    <name evidence="1" type="ORF">BZB76_1857</name>
</gene>
<evidence type="ECO:0000313" key="2">
    <source>
        <dbReference type="Proteomes" id="UP000274601"/>
    </source>
</evidence>
<comment type="caution">
    <text evidence="1">The sequence shown here is derived from an EMBL/GenBank/DDBJ whole genome shotgun (WGS) entry which is preliminary data.</text>
</comment>
<keyword evidence="2" id="KW-1185">Reference proteome</keyword>
<dbReference type="Proteomes" id="UP000274601">
    <property type="component" value="Unassembled WGS sequence"/>
</dbReference>
<name>A0A495QSW4_9ACTN</name>
<organism evidence="1 2">
    <name type="scientific">Actinomadura pelletieri DSM 43383</name>
    <dbReference type="NCBI Taxonomy" id="1120940"/>
    <lineage>
        <taxon>Bacteria</taxon>
        <taxon>Bacillati</taxon>
        <taxon>Actinomycetota</taxon>
        <taxon>Actinomycetes</taxon>
        <taxon>Streptosporangiales</taxon>
        <taxon>Thermomonosporaceae</taxon>
        <taxon>Actinomadura</taxon>
    </lineage>
</organism>
<dbReference type="AlphaFoldDB" id="A0A495QSW4"/>
<dbReference type="RefSeq" id="WP_121433835.1">
    <property type="nucleotide sequence ID" value="NZ_RBWU01000002.1"/>
</dbReference>
<dbReference type="EMBL" id="RBWU01000002">
    <property type="protein sequence ID" value="RKS76501.1"/>
    <property type="molecule type" value="Genomic_DNA"/>
</dbReference>
<sequence length="68" mass="7793">MTRDSGYEVDGEDGTYVITDPDVGRTVGVYYRLDDEPGWWRGTVHGRVRRLFLPAVEPLEVATRFLFS</sequence>
<reference evidence="1 2" key="1">
    <citation type="submission" date="2018-10" db="EMBL/GenBank/DDBJ databases">
        <title>Genomic Encyclopedia of Archaeal and Bacterial Type Strains, Phase II (KMG-II): from individual species to whole genera.</title>
        <authorList>
            <person name="Goeker M."/>
        </authorList>
    </citation>
    <scope>NUCLEOTIDE SEQUENCE [LARGE SCALE GENOMIC DNA]</scope>
    <source>
        <strain evidence="1 2">DSM 43383</strain>
    </source>
</reference>